<dbReference type="SMART" id="SM00855">
    <property type="entry name" value="PGAM"/>
    <property type="match status" value="1"/>
</dbReference>
<dbReference type="AlphaFoldDB" id="A0A1E3AUE2"/>
<dbReference type="Pfam" id="PF00300">
    <property type="entry name" value="His_Phos_1"/>
    <property type="match status" value="1"/>
</dbReference>
<dbReference type="EC" id="3.1.3.3" evidence="3"/>
<keyword evidence="3" id="KW-0378">Hydrolase</keyword>
<evidence type="ECO:0000313" key="3">
    <source>
        <dbReference type="EMBL" id="ODM12299.1"/>
    </source>
</evidence>
<dbReference type="GeneID" id="93304375"/>
<name>A0A1E3AUE2_9FIRM</name>
<proteinExistence type="predicted"/>
<dbReference type="InterPro" id="IPR013078">
    <property type="entry name" value="His_Pase_superF_clade-1"/>
</dbReference>
<protein>
    <submittedName>
        <fullName evidence="3">Phosphoserine phosphatase 1</fullName>
        <ecNumber evidence="3">3.1.3.3</ecNumber>
    </submittedName>
</protein>
<feature type="active site" description="Proton donor/acceptor" evidence="1">
    <location>
        <position position="81"/>
    </location>
</feature>
<dbReference type="PANTHER" id="PTHR48100">
    <property type="entry name" value="BROAD-SPECIFICITY PHOSPHATASE YOR283W-RELATED"/>
    <property type="match status" value="1"/>
</dbReference>
<dbReference type="RefSeq" id="WP_069157332.1">
    <property type="nucleotide sequence ID" value="NZ_DBGDOY010000035.1"/>
</dbReference>
<evidence type="ECO:0000256" key="2">
    <source>
        <dbReference type="PIRSR" id="PIRSR613078-2"/>
    </source>
</evidence>
<feature type="binding site" evidence="2">
    <location>
        <begin position="81"/>
        <end position="84"/>
    </location>
    <ligand>
        <name>substrate</name>
    </ligand>
</feature>
<dbReference type="PIRSF" id="PIRSF000709">
    <property type="entry name" value="6PFK_2-Ptase"/>
    <property type="match status" value="1"/>
</dbReference>
<dbReference type="Proteomes" id="UP000095003">
    <property type="component" value="Unassembled WGS sequence"/>
</dbReference>
<feature type="binding site" evidence="2">
    <location>
        <position position="57"/>
    </location>
    <ligand>
        <name>substrate</name>
    </ligand>
</feature>
<reference evidence="3 4" key="1">
    <citation type="submission" date="2016-07" db="EMBL/GenBank/DDBJ databases">
        <title>Characterization of isolates of Eisenbergiella tayi derived from blood cultures, using whole genome sequencing.</title>
        <authorList>
            <person name="Burdz T."/>
            <person name="Wiebe D."/>
            <person name="Huynh C."/>
            <person name="Bernard K."/>
        </authorList>
    </citation>
    <scope>NUCLEOTIDE SEQUENCE [LARGE SCALE GENOMIC DNA]</scope>
    <source>
        <strain evidence="3 4">NML 120489</strain>
    </source>
</reference>
<feature type="binding site" evidence="2">
    <location>
        <begin position="7"/>
        <end position="14"/>
    </location>
    <ligand>
        <name>substrate</name>
    </ligand>
</feature>
<evidence type="ECO:0000313" key="4">
    <source>
        <dbReference type="Proteomes" id="UP000095003"/>
    </source>
</evidence>
<sequence>MVLYVARHGQTLWNAQNKVCGVTDIGLNESGIEQAEELAGIVNNYKIDIIVSSPLKRAVETSKIVAKHNNISFYIERFLIEQNYGIYEGVDRRNPQFLNNKRNFAYKYPNGESMMQVAYRVYGGIDKIRQEHQKKDILLITHGGVCRIIRTYFKDMTNDEFFNYTLENGRLEKYEL</sequence>
<accession>A0A1E3AUE2</accession>
<dbReference type="InterPro" id="IPR029033">
    <property type="entry name" value="His_PPase_superfam"/>
</dbReference>
<dbReference type="GO" id="GO:0016791">
    <property type="term" value="F:phosphatase activity"/>
    <property type="evidence" value="ECO:0007669"/>
    <property type="project" value="TreeGrafter"/>
</dbReference>
<dbReference type="InterPro" id="IPR001345">
    <property type="entry name" value="PG/BPGM_mutase_AS"/>
</dbReference>
<dbReference type="InterPro" id="IPR050275">
    <property type="entry name" value="PGM_Phosphatase"/>
</dbReference>
<evidence type="ECO:0000256" key="1">
    <source>
        <dbReference type="PIRSR" id="PIRSR613078-1"/>
    </source>
</evidence>
<feature type="active site" description="Tele-phosphohistidine intermediate" evidence="1">
    <location>
        <position position="8"/>
    </location>
</feature>
<dbReference type="Gene3D" id="3.40.50.1240">
    <property type="entry name" value="Phosphoglycerate mutase-like"/>
    <property type="match status" value="1"/>
</dbReference>
<dbReference type="CDD" id="cd07067">
    <property type="entry name" value="HP_PGM_like"/>
    <property type="match status" value="1"/>
</dbReference>
<dbReference type="EMBL" id="MCGI01000002">
    <property type="protein sequence ID" value="ODM12299.1"/>
    <property type="molecule type" value="Genomic_DNA"/>
</dbReference>
<dbReference type="SUPFAM" id="SSF53254">
    <property type="entry name" value="Phosphoglycerate mutase-like"/>
    <property type="match status" value="1"/>
</dbReference>
<comment type="caution">
    <text evidence="3">The sequence shown here is derived from an EMBL/GenBank/DDBJ whole genome shotgun (WGS) entry which is preliminary data.</text>
</comment>
<gene>
    <name evidence="3" type="primary">pspA</name>
    <name evidence="3" type="ORF">BEH84_02915</name>
</gene>
<dbReference type="PROSITE" id="PS00175">
    <property type="entry name" value="PG_MUTASE"/>
    <property type="match status" value="1"/>
</dbReference>
<organism evidence="3 4">
    <name type="scientific">Eisenbergiella tayi</name>
    <dbReference type="NCBI Taxonomy" id="1432052"/>
    <lineage>
        <taxon>Bacteria</taxon>
        <taxon>Bacillati</taxon>
        <taxon>Bacillota</taxon>
        <taxon>Clostridia</taxon>
        <taxon>Lachnospirales</taxon>
        <taxon>Lachnospiraceae</taxon>
        <taxon>Eisenbergiella</taxon>
    </lineage>
</organism>